<dbReference type="EMBL" id="CM026428">
    <property type="protein sequence ID" value="KAG0566006.1"/>
    <property type="molecule type" value="Genomic_DNA"/>
</dbReference>
<reference evidence="1" key="1">
    <citation type="submission" date="2020-06" db="EMBL/GenBank/DDBJ databases">
        <title>WGS assembly of Ceratodon purpureus strain R40.</title>
        <authorList>
            <person name="Carey S.B."/>
            <person name="Jenkins J."/>
            <person name="Shu S."/>
            <person name="Lovell J.T."/>
            <person name="Sreedasyam A."/>
            <person name="Maumus F."/>
            <person name="Tiley G.P."/>
            <person name="Fernandez-Pozo N."/>
            <person name="Barry K."/>
            <person name="Chen C."/>
            <person name="Wang M."/>
            <person name="Lipzen A."/>
            <person name="Daum C."/>
            <person name="Saski C.A."/>
            <person name="Payton A.C."/>
            <person name="Mcbreen J.C."/>
            <person name="Conrad R.E."/>
            <person name="Kollar L.M."/>
            <person name="Olsson S."/>
            <person name="Huttunen S."/>
            <person name="Landis J.B."/>
            <person name="Wickett N.J."/>
            <person name="Johnson M.G."/>
            <person name="Rensing S.A."/>
            <person name="Grimwood J."/>
            <person name="Schmutz J."/>
            <person name="Mcdaniel S.F."/>
        </authorList>
    </citation>
    <scope>NUCLEOTIDE SEQUENCE</scope>
    <source>
        <strain evidence="1">R40</strain>
    </source>
</reference>
<proteinExistence type="predicted"/>
<keyword evidence="2" id="KW-1185">Reference proteome</keyword>
<accession>A0A8T0H295</accession>
<protein>
    <submittedName>
        <fullName evidence="1">Uncharacterized protein</fullName>
    </submittedName>
</protein>
<sequence length="317" mass="35868">MAMFYDIWDSYEASYQVGGVAATPREASDETLSYDQYEIHDRHTFGSLSGFKRICRNFHTAMRAGRGQYLGFSNVKRSDIEDIDTIRREIPKMTIRYDSEEEVLIIKFMAGAVHGTFAGLLSHEFQLLFAARAGEYSLIPIESARIKGSRRSKEPDKGYRPFDRRRPSDFPSVVFEVGVSESLANLHLDARHWIEDSQGKTKVVIVAAINRNNESILIERWQDQPALQQPGQQPALGAALIRRQPARGAYPYARTHFATLIQSLTLVKNQIYNGTSLTIPADLAFDNMPTGVHLGPNEFELDANTLQGLNRCFWEHV</sequence>
<name>A0A8T0H295_CERPU</name>
<dbReference type="AlphaFoldDB" id="A0A8T0H295"/>
<evidence type="ECO:0000313" key="2">
    <source>
        <dbReference type="Proteomes" id="UP000822688"/>
    </source>
</evidence>
<comment type="caution">
    <text evidence="1">The sequence shown here is derived from an EMBL/GenBank/DDBJ whole genome shotgun (WGS) entry which is preliminary data.</text>
</comment>
<organism evidence="1 2">
    <name type="scientific">Ceratodon purpureus</name>
    <name type="common">Fire moss</name>
    <name type="synonym">Dicranum purpureum</name>
    <dbReference type="NCBI Taxonomy" id="3225"/>
    <lineage>
        <taxon>Eukaryota</taxon>
        <taxon>Viridiplantae</taxon>
        <taxon>Streptophyta</taxon>
        <taxon>Embryophyta</taxon>
        <taxon>Bryophyta</taxon>
        <taxon>Bryophytina</taxon>
        <taxon>Bryopsida</taxon>
        <taxon>Dicranidae</taxon>
        <taxon>Pseudoditrichales</taxon>
        <taxon>Ditrichaceae</taxon>
        <taxon>Ceratodon</taxon>
    </lineage>
</organism>
<evidence type="ECO:0000313" key="1">
    <source>
        <dbReference type="EMBL" id="KAG0566006.1"/>
    </source>
</evidence>
<dbReference type="Proteomes" id="UP000822688">
    <property type="component" value="Chromosome 7"/>
</dbReference>
<gene>
    <name evidence="1" type="ORF">KC19_7G030900</name>
</gene>